<evidence type="ECO:0000256" key="3">
    <source>
        <dbReference type="PROSITE-ProRule" id="PRU00023"/>
    </source>
</evidence>
<proteinExistence type="predicted"/>
<accession>A0A1I8FCQ7</accession>
<protein>
    <submittedName>
        <fullName evidence="6">ANK_REP_REGION domain-containing protein</fullName>
    </submittedName>
</protein>
<keyword evidence="2 3" id="KW-0040">ANK repeat</keyword>
<feature type="region of interest" description="Disordered" evidence="4">
    <location>
        <begin position="38"/>
        <end position="105"/>
    </location>
</feature>
<keyword evidence="1" id="KW-0677">Repeat</keyword>
<dbReference type="SUPFAM" id="SSF48403">
    <property type="entry name" value="Ankyrin repeat"/>
    <property type="match status" value="1"/>
</dbReference>
<evidence type="ECO:0000313" key="5">
    <source>
        <dbReference type="Proteomes" id="UP000095280"/>
    </source>
</evidence>
<evidence type="ECO:0000256" key="2">
    <source>
        <dbReference type="ARBA" id="ARBA00023043"/>
    </source>
</evidence>
<evidence type="ECO:0000313" key="6">
    <source>
        <dbReference type="WBParaSite" id="maker-unitig_29604-snap-gene-0.2-mRNA-1"/>
    </source>
</evidence>
<keyword evidence="5" id="KW-1185">Reference proteome</keyword>
<dbReference type="AlphaFoldDB" id="A0A1I8FCQ7"/>
<dbReference type="InterPro" id="IPR036770">
    <property type="entry name" value="Ankyrin_rpt-contain_sf"/>
</dbReference>
<dbReference type="PANTHER" id="PTHR24198:SF194">
    <property type="entry name" value="INVERSIN-A"/>
    <property type="match status" value="1"/>
</dbReference>
<organism evidence="5 6">
    <name type="scientific">Macrostomum lignano</name>
    <dbReference type="NCBI Taxonomy" id="282301"/>
    <lineage>
        <taxon>Eukaryota</taxon>
        <taxon>Metazoa</taxon>
        <taxon>Spiralia</taxon>
        <taxon>Lophotrochozoa</taxon>
        <taxon>Platyhelminthes</taxon>
        <taxon>Rhabditophora</taxon>
        <taxon>Macrostomorpha</taxon>
        <taxon>Macrostomida</taxon>
        <taxon>Macrostomidae</taxon>
        <taxon>Macrostomum</taxon>
    </lineage>
</organism>
<evidence type="ECO:0000256" key="4">
    <source>
        <dbReference type="SAM" id="MobiDB-lite"/>
    </source>
</evidence>
<dbReference type="Proteomes" id="UP000095280">
    <property type="component" value="Unplaced"/>
</dbReference>
<evidence type="ECO:0000256" key="1">
    <source>
        <dbReference type="ARBA" id="ARBA00022737"/>
    </source>
</evidence>
<dbReference type="InterPro" id="IPR002110">
    <property type="entry name" value="Ankyrin_rpt"/>
</dbReference>
<sequence>ALAANHGPTCRCERAERAETSRESKLCRRNYNKKLNSSCRQKNAWKKEQSGVRRSSPAQIRPANGIGDKNYATGTAGAGPGRCTERAHCQHRHVKRRADSARSSGSSLIETAARLTPSVLPVKQALNSVSAEAVLLEHRFQEPVGLKRPSTGRQLRVLRPKRADAAAAGWASTLKTKSSAAEQYGGVTALMLATIAEAASRSLRVLIDCGADLNASNSLGRHAHLPGLPRGHVTAAELLIRSGAYLNLPNASGITPLMIACFHRRRGPSSSCCCATELAWIVATWPARRPLTTAARPAPWTACACWWRAGAAYQGASDQLLDLLLSAAPESALAARDCRDRGALFYAIEGGQPADRLLRAGASTRAAQPSGVTLLMTAALRYRRRLAELLVDLLRNEADRDDEDSDGIRARDAEGRNALFYCVANPEPDLLQLLLDSGLPAEKATDAPHCSWPASPAATGLWWTSCCAALTRWPAGGPGRRRLGRRERLDPGCVRAQNQQLLHQLIGMGGAAVTDGRIFPSDGAACCSWPASAGNAEAAMLFAEMAKPDDLTVAVRGGDADGEGEGEGEGR</sequence>
<dbReference type="WBParaSite" id="maker-unitig_29604-snap-gene-0.2-mRNA-1">
    <property type="protein sequence ID" value="maker-unitig_29604-snap-gene-0.2-mRNA-1"/>
    <property type="gene ID" value="maker-unitig_29604-snap-gene-0.2"/>
</dbReference>
<name>A0A1I8FCQ7_9PLAT</name>
<feature type="repeat" description="ANK" evidence="3">
    <location>
        <begin position="185"/>
        <end position="218"/>
    </location>
</feature>
<dbReference type="Gene3D" id="1.25.40.20">
    <property type="entry name" value="Ankyrin repeat-containing domain"/>
    <property type="match status" value="2"/>
</dbReference>
<dbReference type="PANTHER" id="PTHR24198">
    <property type="entry name" value="ANKYRIN REPEAT AND PROTEIN KINASE DOMAIN-CONTAINING PROTEIN"/>
    <property type="match status" value="1"/>
</dbReference>
<reference evidence="6" key="1">
    <citation type="submission" date="2016-11" db="UniProtKB">
        <authorList>
            <consortium name="WormBaseParasite"/>
        </authorList>
    </citation>
    <scope>IDENTIFICATION</scope>
</reference>
<dbReference type="PROSITE" id="PS50088">
    <property type="entry name" value="ANK_REPEAT"/>
    <property type="match status" value="1"/>
</dbReference>
<dbReference type="SMART" id="SM00248">
    <property type="entry name" value="ANK"/>
    <property type="match status" value="3"/>
</dbReference>